<evidence type="ECO:0000256" key="2">
    <source>
        <dbReference type="ARBA" id="ARBA00022679"/>
    </source>
</evidence>
<comment type="subcellular location">
    <subcellularLocation>
        <location evidence="4">Cytoplasm</location>
    </subcellularLocation>
</comment>
<comment type="function">
    <text evidence="4">Functions in the N-end rule pathway of protein degradation where it conjugates Leu, Phe and, less efficiently, Met from aminoacyl-tRNAs to the N-termini of proteins containing an N-terminal arginine or lysine.</text>
</comment>
<dbReference type="EMBL" id="BSNF01000008">
    <property type="protein sequence ID" value="GLQ07051.1"/>
    <property type="molecule type" value="Genomic_DNA"/>
</dbReference>
<dbReference type="Proteomes" id="UP001161409">
    <property type="component" value="Unassembled WGS sequence"/>
</dbReference>
<evidence type="ECO:0000256" key="1">
    <source>
        <dbReference type="ARBA" id="ARBA00022490"/>
    </source>
</evidence>
<dbReference type="NCBIfam" id="TIGR00667">
    <property type="entry name" value="aat"/>
    <property type="match status" value="1"/>
</dbReference>
<reference evidence="5" key="2">
    <citation type="submission" date="2023-01" db="EMBL/GenBank/DDBJ databases">
        <title>Draft genome sequence of Sneathiella chinensis strain NBRC 103408.</title>
        <authorList>
            <person name="Sun Q."/>
            <person name="Mori K."/>
        </authorList>
    </citation>
    <scope>NUCLEOTIDE SEQUENCE</scope>
    <source>
        <strain evidence="5">NBRC 103408</strain>
    </source>
</reference>
<comment type="catalytic activity">
    <reaction evidence="4">
        <text>L-phenylalanyl-tRNA(Phe) + an N-terminal L-alpha-aminoacyl-[protein] = an N-terminal L-phenylalanyl-L-alpha-aminoacyl-[protein] + tRNA(Phe)</text>
        <dbReference type="Rhea" id="RHEA:43632"/>
        <dbReference type="Rhea" id="RHEA-COMP:9668"/>
        <dbReference type="Rhea" id="RHEA-COMP:9699"/>
        <dbReference type="Rhea" id="RHEA-COMP:10636"/>
        <dbReference type="Rhea" id="RHEA-COMP:10637"/>
        <dbReference type="ChEBI" id="CHEBI:78442"/>
        <dbReference type="ChEBI" id="CHEBI:78531"/>
        <dbReference type="ChEBI" id="CHEBI:78597"/>
        <dbReference type="ChEBI" id="CHEBI:83561"/>
        <dbReference type="EC" id="2.3.2.6"/>
    </reaction>
</comment>
<evidence type="ECO:0000256" key="4">
    <source>
        <dbReference type="HAMAP-Rule" id="MF_00688"/>
    </source>
</evidence>
<organism evidence="5 6">
    <name type="scientific">Sneathiella chinensis</name>
    <dbReference type="NCBI Taxonomy" id="349750"/>
    <lineage>
        <taxon>Bacteria</taxon>
        <taxon>Pseudomonadati</taxon>
        <taxon>Pseudomonadota</taxon>
        <taxon>Alphaproteobacteria</taxon>
        <taxon>Sneathiellales</taxon>
        <taxon>Sneathiellaceae</taxon>
        <taxon>Sneathiella</taxon>
    </lineage>
</organism>
<evidence type="ECO:0000313" key="5">
    <source>
        <dbReference type="EMBL" id="GLQ07051.1"/>
    </source>
</evidence>
<dbReference type="PANTHER" id="PTHR30098:SF2">
    <property type="entry name" value="LEUCYL_PHENYLALANYL-TRNA--PROTEIN TRANSFERASE"/>
    <property type="match status" value="1"/>
</dbReference>
<keyword evidence="2 4" id="KW-0808">Transferase</keyword>
<dbReference type="InterPro" id="IPR016181">
    <property type="entry name" value="Acyl_CoA_acyltransferase"/>
</dbReference>
<comment type="catalytic activity">
    <reaction evidence="4">
        <text>N-terminal L-arginyl-[protein] + L-leucyl-tRNA(Leu) = N-terminal L-leucyl-L-arginyl-[protein] + tRNA(Leu) + H(+)</text>
        <dbReference type="Rhea" id="RHEA:50416"/>
        <dbReference type="Rhea" id="RHEA-COMP:9613"/>
        <dbReference type="Rhea" id="RHEA-COMP:9622"/>
        <dbReference type="Rhea" id="RHEA-COMP:12672"/>
        <dbReference type="Rhea" id="RHEA-COMP:12673"/>
        <dbReference type="ChEBI" id="CHEBI:15378"/>
        <dbReference type="ChEBI" id="CHEBI:64719"/>
        <dbReference type="ChEBI" id="CHEBI:78442"/>
        <dbReference type="ChEBI" id="CHEBI:78494"/>
        <dbReference type="ChEBI" id="CHEBI:133044"/>
        <dbReference type="EC" id="2.3.2.6"/>
    </reaction>
</comment>
<dbReference type="Pfam" id="PF03588">
    <property type="entry name" value="Leu_Phe_trans"/>
    <property type="match status" value="1"/>
</dbReference>
<protein>
    <recommendedName>
        <fullName evidence="4">Leucyl/phenylalanyl-tRNA--protein transferase</fullName>
        <ecNumber evidence="4">2.3.2.6</ecNumber>
    </recommendedName>
    <alternativeName>
        <fullName evidence="4">L/F-transferase</fullName>
    </alternativeName>
    <alternativeName>
        <fullName evidence="4">Leucyltransferase</fullName>
    </alternativeName>
    <alternativeName>
        <fullName evidence="4">Phenyalanyltransferase</fullName>
    </alternativeName>
</protein>
<dbReference type="GO" id="GO:0016740">
    <property type="term" value="F:transferase activity"/>
    <property type="evidence" value="ECO:0007669"/>
    <property type="project" value="UniProtKB-KW"/>
</dbReference>
<gene>
    <name evidence="4 5" type="primary">aat</name>
    <name evidence="5" type="ORF">GCM10007924_22720</name>
</gene>
<name>A0ABQ5U5L0_9PROT</name>
<dbReference type="PANTHER" id="PTHR30098">
    <property type="entry name" value="LEUCYL/PHENYLALANYL-TRNA--PROTEIN TRANSFERASE"/>
    <property type="match status" value="1"/>
</dbReference>
<dbReference type="HAMAP" id="MF_00688">
    <property type="entry name" value="Leu_Phe_trans"/>
    <property type="match status" value="1"/>
</dbReference>
<keyword evidence="1 4" id="KW-0963">Cytoplasm</keyword>
<dbReference type="InterPro" id="IPR042203">
    <property type="entry name" value="Leu/Phe-tRNA_Trfase_C"/>
</dbReference>
<dbReference type="InterPro" id="IPR004616">
    <property type="entry name" value="Leu/Phe-tRNA_Trfase"/>
</dbReference>
<reference evidence="5" key="1">
    <citation type="journal article" date="2014" name="Int. J. Syst. Evol. Microbiol.">
        <title>Complete genome of a new Firmicutes species belonging to the dominant human colonic microbiota ('Ruminococcus bicirculans') reveals two chromosomes and a selective capacity to utilize plant glucans.</title>
        <authorList>
            <consortium name="NISC Comparative Sequencing Program"/>
            <person name="Wegmann U."/>
            <person name="Louis P."/>
            <person name="Goesmann A."/>
            <person name="Henrissat B."/>
            <person name="Duncan S.H."/>
            <person name="Flint H.J."/>
        </authorList>
    </citation>
    <scope>NUCLEOTIDE SEQUENCE</scope>
    <source>
        <strain evidence="5">NBRC 103408</strain>
    </source>
</reference>
<sequence>MSESRDDPEIFWVDPEWRGIFPLDDFHVPRKLAKTVRKTPYRVTVDKAFRQVMKECAAPAPGRPTTWINRTILDLYTELHLMGNAHSVEVWDHDGTLVGGLYGVSIASAFCGESMFSHATDSSKIALVHLVARLRAGGYILLDTQFITEHLATLGAVEISREEYHRRLNEALKRQADFYTLDDAATPDQILQSITQTS</sequence>
<evidence type="ECO:0000313" key="6">
    <source>
        <dbReference type="Proteomes" id="UP001161409"/>
    </source>
</evidence>
<comment type="caution">
    <text evidence="5">The sequence shown here is derived from an EMBL/GenBank/DDBJ whole genome shotgun (WGS) entry which is preliminary data.</text>
</comment>
<evidence type="ECO:0000256" key="3">
    <source>
        <dbReference type="ARBA" id="ARBA00023315"/>
    </source>
</evidence>
<dbReference type="Gene3D" id="3.40.630.70">
    <property type="entry name" value="Leucyl/phenylalanyl-tRNA-protein transferase, C-terminal domain"/>
    <property type="match status" value="1"/>
</dbReference>
<dbReference type="SUPFAM" id="SSF55729">
    <property type="entry name" value="Acyl-CoA N-acyltransferases (Nat)"/>
    <property type="match status" value="1"/>
</dbReference>
<comment type="similarity">
    <text evidence="4">Belongs to the L/F-transferase family.</text>
</comment>
<keyword evidence="6" id="KW-1185">Reference proteome</keyword>
<accession>A0ABQ5U5L0</accession>
<comment type="catalytic activity">
    <reaction evidence="4">
        <text>N-terminal L-lysyl-[protein] + L-leucyl-tRNA(Leu) = N-terminal L-leucyl-L-lysyl-[protein] + tRNA(Leu) + H(+)</text>
        <dbReference type="Rhea" id="RHEA:12340"/>
        <dbReference type="Rhea" id="RHEA-COMP:9613"/>
        <dbReference type="Rhea" id="RHEA-COMP:9622"/>
        <dbReference type="Rhea" id="RHEA-COMP:12670"/>
        <dbReference type="Rhea" id="RHEA-COMP:12671"/>
        <dbReference type="ChEBI" id="CHEBI:15378"/>
        <dbReference type="ChEBI" id="CHEBI:65249"/>
        <dbReference type="ChEBI" id="CHEBI:78442"/>
        <dbReference type="ChEBI" id="CHEBI:78494"/>
        <dbReference type="ChEBI" id="CHEBI:133043"/>
        <dbReference type="EC" id="2.3.2.6"/>
    </reaction>
</comment>
<proteinExistence type="inferred from homology"/>
<dbReference type="EC" id="2.3.2.6" evidence="4"/>
<keyword evidence="3 4" id="KW-0012">Acyltransferase</keyword>